<dbReference type="InterPro" id="IPR029064">
    <property type="entry name" value="Ribosomal_eL30-like_sf"/>
</dbReference>
<proteinExistence type="predicted"/>
<dbReference type="GO" id="GO:0003723">
    <property type="term" value="F:RNA binding"/>
    <property type="evidence" value="ECO:0007669"/>
    <property type="project" value="InterPro"/>
</dbReference>
<feature type="domain" description="tRNA/rRNA methyltransferase SpoU type" evidence="3">
    <location>
        <begin position="155"/>
        <end position="297"/>
    </location>
</feature>
<dbReference type="GO" id="GO:0032259">
    <property type="term" value="P:methylation"/>
    <property type="evidence" value="ECO:0007669"/>
    <property type="project" value="UniProtKB-KW"/>
</dbReference>
<evidence type="ECO:0000256" key="2">
    <source>
        <dbReference type="ARBA" id="ARBA00022679"/>
    </source>
</evidence>
<protein>
    <submittedName>
        <fullName evidence="4">RNA methyltransferase</fullName>
    </submittedName>
</protein>
<dbReference type="SUPFAM" id="SSF75217">
    <property type="entry name" value="alpha/beta knot"/>
    <property type="match status" value="1"/>
</dbReference>
<keyword evidence="1 4" id="KW-0489">Methyltransferase</keyword>
<dbReference type="CDD" id="cd18095">
    <property type="entry name" value="SpoU-like_rRNA-MTase"/>
    <property type="match status" value="1"/>
</dbReference>
<gene>
    <name evidence="4" type="ORF">D1832_02035</name>
</gene>
<keyword evidence="2 4" id="KW-0808">Transferase</keyword>
<dbReference type="Pfam" id="PF00588">
    <property type="entry name" value="SpoU_methylase"/>
    <property type="match status" value="1"/>
</dbReference>
<evidence type="ECO:0000313" key="4">
    <source>
        <dbReference type="EMBL" id="RHW47506.1"/>
    </source>
</evidence>
<sequence>MPIEITSPDDERVADYFRLTDVALRKKLETERGLYIAESEKVIRRALSRGDVPRSFLMGERWLTDLADVIADAEAQGVPVYVGEADVIESMTGFHLHRGALASMNRPALADPAELLRGARRVVVLEDIVDHTNVGGSELREPSSQASGSQRRSRIAILDGLVDHTNVGACFRSAAAMGVDAVLVTPTCADPLYRRAIRVSMGTVFQVPWTRIDHWPSGVDQLKAAGYVVAGMTLGEGSITLDDLVDEDHQNLALVFGTEGHGLSAQTEKVLDRRVTIPMMGGVDSLNVAASSAVVFYATR</sequence>
<dbReference type="GO" id="GO:0006396">
    <property type="term" value="P:RNA processing"/>
    <property type="evidence" value="ECO:0007669"/>
    <property type="project" value="InterPro"/>
</dbReference>
<dbReference type="InterPro" id="IPR029028">
    <property type="entry name" value="Alpha/beta_knot_MTases"/>
</dbReference>
<evidence type="ECO:0000313" key="5">
    <source>
        <dbReference type="Proteomes" id="UP000285376"/>
    </source>
</evidence>
<dbReference type="AlphaFoldDB" id="A0A417ZA27"/>
<dbReference type="GO" id="GO:0008173">
    <property type="term" value="F:RNA methyltransferase activity"/>
    <property type="evidence" value="ECO:0007669"/>
    <property type="project" value="InterPro"/>
</dbReference>
<accession>A0A417ZA27</accession>
<dbReference type="InterPro" id="IPR001537">
    <property type="entry name" value="SpoU_MeTrfase"/>
</dbReference>
<evidence type="ECO:0000259" key="3">
    <source>
        <dbReference type="Pfam" id="PF00588"/>
    </source>
</evidence>
<dbReference type="RefSeq" id="WP_118912397.1">
    <property type="nucleotide sequence ID" value="NZ_CBCRVH010000002.1"/>
</dbReference>
<dbReference type="InterPro" id="IPR029026">
    <property type="entry name" value="tRNA_m1G_MTases_N"/>
</dbReference>
<dbReference type="SUPFAM" id="SSF55315">
    <property type="entry name" value="L30e-like"/>
    <property type="match status" value="1"/>
</dbReference>
<evidence type="ECO:0000256" key="1">
    <source>
        <dbReference type="ARBA" id="ARBA00022603"/>
    </source>
</evidence>
<dbReference type="EMBL" id="QWLM01000002">
    <property type="protein sequence ID" value="RHW47506.1"/>
    <property type="molecule type" value="Genomic_DNA"/>
</dbReference>
<name>A0A417ZA27_9MICO</name>
<dbReference type="PANTHER" id="PTHR43191:SF12">
    <property type="entry name" value="RRNA METHYLASE"/>
    <property type="match status" value="1"/>
</dbReference>
<dbReference type="Proteomes" id="UP000285376">
    <property type="component" value="Unassembled WGS sequence"/>
</dbReference>
<dbReference type="Gene3D" id="3.30.1330.30">
    <property type="match status" value="1"/>
</dbReference>
<dbReference type="Gene3D" id="3.40.1280.10">
    <property type="match status" value="1"/>
</dbReference>
<reference evidence="4 5" key="1">
    <citation type="submission" date="2018-08" db="EMBL/GenBank/DDBJ databases">
        <title>Whole genome sequence analysis of Dermacoccus abyssi bacteria isolated from Deep Mariana trench Micromonospora spp reveals genes involved in the environmental adaptation and production of secondary metabolites.</title>
        <authorList>
            <person name="Abdel-Mageed W.M."/>
            <person name="Lehri B."/>
            <person name="Nouioui I."/>
            <person name="Goodfellow I."/>
            <person name="Jaspars M."/>
            <person name="Karlyshev A."/>
        </authorList>
    </citation>
    <scope>NUCLEOTIDE SEQUENCE [LARGE SCALE GENOMIC DNA]</scope>
    <source>
        <strain evidence="4 5">MT1.1</strain>
    </source>
</reference>
<organism evidence="4 5">
    <name type="scientific">Dermacoccus abyssi</name>
    <dbReference type="NCBI Taxonomy" id="322596"/>
    <lineage>
        <taxon>Bacteria</taxon>
        <taxon>Bacillati</taxon>
        <taxon>Actinomycetota</taxon>
        <taxon>Actinomycetes</taxon>
        <taxon>Micrococcales</taxon>
        <taxon>Dermacoccaceae</taxon>
        <taxon>Dermacoccus</taxon>
    </lineage>
</organism>
<dbReference type="PANTHER" id="PTHR43191">
    <property type="entry name" value="RRNA METHYLTRANSFERASE 3"/>
    <property type="match status" value="1"/>
</dbReference>
<dbReference type="InterPro" id="IPR051259">
    <property type="entry name" value="rRNA_Methyltransferase"/>
</dbReference>
<comment type="caution">
    <text evidence="4">The sequence shown here is derived from an EMBL/GenBank/DDBJ whole genome shotgun (WGS) entry which is preliminary data.</text>
</comment>